<dbReference type="InterPro" id="IPR001173">
    <property type="entry name" value="Glyco_trans_2-like"/>
</dbReference>
<dbReference type="KEGG" id="chn:A605_10265"/>
<proteinExistence type="predicted"/>
<dbReference type="CDD" id="cd00761">
    <property type="entry name" value="Glyco_tranf_GTA_type"/>
    <property type="match status" value="1"/>
</dbReference>
<feature type="domain" description="Spore protein YkvP/CgeB glycosyl transferase-like" evidence="2">
    <location>
        <begin position="263"/>
        <end position="388"/>
    </location>
</feature>
<evidence type="ECO:0000259" key="1">
    <source>
        <dbReference type="Pfam" id="PF00535"/>
    </source>
</evidence>
<reference evidence="3 4" key="1">
    <citation type="journal article" date="2012" name="Stand. Genomic Sci.">
        <title>Genome sequence of the halotolerant bacterium Corynebacterium halotolerans type strain YIM 70093(T) (= DSM 44683(T)).</title>
        <authorList>
            <person name="Ruckert C."/>
            <person name="Albersmeier A."/>
            <person name="Al-Dilaimi A."/>
            <person name="Niehaus K."/>
            <person name="Szczepanowski R."/>
            <person name="Kalinowski J."/>
        </authorList>
    </citation>
    <scope>NUCLEOTIDE SEQUENCE [LARGE SCALE GENOMIC DNA]</scope>
    <source>
        <strain evidence="3">YIM 70093</strain>
    </source>
</reference>
<dbReference type="eggNOG" id="COG0463">
    <property type="taxonomic scope" value="Bacteria"/>
</dbReference>
<dbReference type="eggNOG" id="COG4641">
    <property type="taxonomic scope" value="Bacteria"/>
</dbReference>
<dbReference type="PATRIC" id="fig|1121362.3.peg.2077"/>
<dbReference type="InterPro" id="IPR055259">
    <property type="entry name" value="YkvP/CgeB_Glyco_trans-like"/>
</dbReference>
<organism evidence="3 4">
    <name type="scientific">Corynebacterium halotolerans YIM 70093 = DSM 44683</name>
    <dbReference type="NCBI Taxonomy" id="1121362"/>
    <lineage>
        <taxon>Bacteria</taxon>
        <taxon>Bacillati</taxon>
        <taxon>Actinomycetota</taxon>
        <taxon>Actinomycetes</taxon>
        <taxon>Mycobacteriales</taxon>
        <taxon>Corynebacteriaceae</taxon>
        <taxon>Corynebacterium</taxon>
    </lineage>
</organism>
<dbReference type="Gene3D" id="3.40.50.2000">
    <property type="entry name" value="Glycogen Phosphorylase B"/>
    <property type="match status" value="1"/>
</dbReference>
<evidence type="ECO:0000313" key="3">
    <source>
        <dbReference type="EMBL" id="AGF73053.1"/>
    </source>
</evidence>
<accession>M1NNY9</accession>
<dbReference type="Pfam" id="PF00535">
    <property type="entry name" value="Glycos_transf_2"/>
    <property type="match status" value="1"/>
</dbReference>
<evidence type="ECO:0008006" key="5">
    <source>
        <dbReference type="Google" id="ProtNLM"/>
    </source>
</evidence>
<dbReference type="SUPFAM" id="SSF53448">
    <property type="entry name" value="Nucleotide-diphospho-sugar transferases"/>
    <property type="match status" value="1"/>
</dbReference>
<dbReference type="Proteomes" id="UP000011723">
    <property type="component" value="Chromosome"/>
</dbReference>
<dbReference type="RefSeq" id="WP_015401469.1">
    <property type="nucleotide sequence ID" value="NC_020302.1"/>
</dbReference>
<evidence type="ECO:0000259" key="2">
    <source>
        <dbReference type="Pfam" id="PF13524"/>
    </source>
</evidence>
<dbReference type="EMBL" id="CP003697">
    <property type="protein sequence ID" value="AGF73053.1"/>
    <property type="molecule type" value="Genomic_DNA"/>
</dbReference>
<evidence type="ECO:0000313" key="4">
    <source>
        <dbReference type="Proteomes" id="UP000011723"/>
    </source>
</evidence>
<gene>
    <name evidence="3" type="ORF">A605_10265</name>
</gene>
<keyword evidence="4" id="KW-1185">Reference proteome</keyword>
<dbReference type="STRING" id="1121362.A605_10265"/>
<feature type="domain" description="Glycosyltransferase 2-like" evidence="1">
    <location>
        <begin position="404"/>
        <end position="524"/>
    </location>
</feature>
<dbReference type="AlphaFoldDB" id="M1NNY9"/>
<dbReference type="InterPro" id="IPR029044">
    <property type="entry name" value="Nucleotide-diphossugar_trans"/>
</dbReference>
<name>M1NNY9_9CORY</name>
<dbReference type="SUPFAM" id="SSF53756">
    <property type="entry name" value="UDP-Glycosyltransferase/glycogen phosphorylase"/>
    <property type="match status" value="1"/>
</dbReference>
<dbReference type="Pfam" id="PF13524">
    <property type="entry name" value="Glyco_trans_1_2"/>
    <property type="match status" value="1"/>
</dbReference>
<sequence>MNIRKSALEARKGFWHLRQGGIPQFRKWLSRRHFQQEMPNSSEGRAWDPIEVEDYSPLPRPKSYGDVKVAVILDDFSMEAWSYEFTTIAVMPDSWPQQISDDVDLLLVESAWNGNSGAWQYQLTGTSAPSNTLQEFVEHCRARGIPTVFWNKEDPPHFEDFLDTARLFDVVFTTDVNKVAEYRKELGHDRVHVMSFAAQPAIHNPVRTPGIHQRGDIAFAGMYFAHKFPERREQMDLLLSAASAVSPRMEHGLTIFSRFVGGDEKYQFPEPFDSHVVGSLPYQKMLTAYRDFKVFLNVNSVVDSPSMCARRIFEITASGTPVVSTPSAAVREFFPADEVPAASTQQEAEWMLRALVNSPQLRDRMVHKAQRRIWANHTYSHRAEQVLEAAGVEHIPLYSPTVSVIVSTNRPAQLPHILDQVAQQGEVQVELLILSHGFEIDSEELDRECSNRGLDNVRHFSGAAEWSLGRCLNTLVAESSGEVIAKFDDDDLYGPHYLLDQLNALRYSGADVVGKEAAYAYLESSEVLLLRRPEREHRWTHFVAGPTLMGHRRVFETVPFADVTRGEDSQFLSDVLESGMRIYSSDRFNFIQGRGHGTHTWSATDAEFLANGVVESFGCNLSHVNVD</sequence>
<dbReference type="Gene3D" id="3.90.550.10">
    <property type="entry name" value="Spore Coat Polysaccharide Biosynthesis Protein SpsA, Chain A"/>
    <property type="match status" value="1"/>
</dbReference>
<protein>
    <recommendedName>
        <fullName evidence="5">Glycosyltransferase</fullName>
    </recommendedName>
</protein>
<dbReference type="HOGENOM" id="CLU_015963_0_0_11"/>